<dbReference type="CDD" id="cd01646">
    <property type="entry name" value="RT_Bac_retron_I"/>
    <property type="match status" value="1"/>
</dbReference>
<comment type="similarity">
    <text evidence="1">Belongs to the bacterial reverse transcriptase family.</text>
</comment>
<gene>
    <name evidence="3" type="ORF">NATSA_09940</name>
</gene>
<dbReference type="PANTHER" id="PTHR34047:SF8">
    <property type="entry name" value="PROTEIN YKFC"/>
    <property type="match status" value="1"/>
</dbReference>
<proteinExistence type="inferred from homology"/>
<evidence type="ECO:0000259" key="2">
    <source>
        <dbReference type="PROSITE" id="PS50878"/>
    </source>
</evidence>
<organism evidence="3 4">
    <name type="scientific">Natronogracilivirga saccharolytica</name>
    <dbReference type="NCBI Taxonomy" id="2812953"/>
    <lineage>
        <taxon>Bacteria</taxon>
        <taxon>Pseudomonadati</taxon>
        <taxon>Balneolota</taxon>
        <taxon>Balneolia</taxon>
        <taxon>Balneolales</taxon>
        <taxon>Cyclonatronaceae</taxon>
        <taxon>Natronogracilivirga</taxon>
    </lineage>
</organism>
<evidence type="ECO:0000313" key="4">
    <source>
        <dbReference type="Proteomes" id="UP000673975"/>
    </source>
</evidence>
<dbReference type="InterPro" id="IPR000477">
    <property type="entry name" value="RT_dom"/>
</dbReference>
<keyword evidence="3" id="KW-0808">Transferase</keyword>
<dbReference type="Proteomes" id="UP000673975">
    <property type="component" value="Unassembled WGS sequence"/>
</dbReference>
<protein>
    <submittedName>
        <fullName evidence="3">RNA-directed DNA polymerase</fullName>
    </submittedName>
</protein>
<evidence type="ECO:0000256" key="1">
    <source>
        <dbReference type="ARBA" id="ARBA00034120"/>
    </source>
</evidence>
<evidence type="ECO:0000313" key="3">
    <source>
        <dbReference type="EMBL" id="MBP3192982.1"/>
    </source>
</evidence>
<comment type="caution">
    <text evidence="3">The sequence shown here is derived from an EMBL/GenBank/DDBJ whole genome shotgun (WGS) entry which is preliminary data.</text>
</comment>
<dbReference type="GO" id="GO:0003964">
    <property type="term" value="F:RNA-directed DNA polymerase activity"/>
    <property type="evidence" value="ECO:0007669"/>
    <property type="project" value="UniProtKB-KW"/>
</dbReference>
<dbReference type="SUPFAM" id="SSF56672">
    <property type="entry name" value="DNA/RNA polymerases"/>
    <property type="match status" value="1"/>
</dbReference>
<dbReference type="Pfam" id="PF00078">
    <property type="entry name" value="RVT_1"/>
    <property type="match status" value="1"/>
</dbReference>
<name>A0A8J7RKL4_9BACT</name>
<dbReference type="EMBL" id="JAFIDN010000007">
    <property type="protein sequence ID" value="MBP3192982.1"/>
    <property type="molecule type" value="Genomic_DNA"/>
</dbReference>
<keyword evidence="3" id="KW-0548">Nucleotidyltransferase</keyword>
<dbReference type="RefSeq" id="WP_210512190.1">
    <property type="nucleotide sequence ID" value="NZ_JAFIDN010000007.1"/>
</dbReference>
<dbReference type="PROSITE" id="PS50878">
    <property type="entry name" value="RT_POL"/>
    <property type="match status" value="1"/>
</dbReference>
<dbReference type="InterPro" id="IPR043502">
    <property type="entry name" value="DNA/RNA_pol_sf"/>
</dbReference>
<keyword evidence="4" id="KW-1185">Reference proteome</keyword>
<dbReference type="InterPro" id="IPR051083">
    <property type="entry name" value="GrpII_Intron_Splice-Mob/Def"/>
</dbReference>
<reference evidence="3" key="1">
    <citation type="submission" date="2021-02" db="EMBL/GenBank/DDBJ databases">
        <title>Natronogracilivirga saccharolytica gen. nov. sp. nov. a new anaerobic, haloalkiliphilic carbohydrate-fermenting bacterium from soda lake and proposing of Cyclonatronumiaceae fam. nov. in the phylum Balneolaeota.</title>
        <authorList>
            <person name="Zhilina T.N."/>
            <person name="Sorokin D.Y."/>
            <person name="Zavarzina D.G."/>
            <person name="Toshchakov S.V."/>
            <person name="Kublanov I.V."/>
        </authorList>
    </citation>
    <scope>NUCLEOTIDE SEQUENCE</scope>
    <source>
        <strain evidence="3">Z-1702</strain>
    </source>
</reference>
<feature type="domain" description="Reverse transcriptase" evidence="2">
    <location>
        <begin position="1"/>
        <end position="302"/>
    </location>
</feature>
<dbReference type="AlphaFoldDB" id="A0A8J7RKL4"/>
<accession>A0A8J7RKL4</accession>
<sequence>METFQHLLYQLHLSYIHARKNKRNTRNQLRFEMHQEENLMQLARAIYERTYTPRPCIAFIIHKPVMREIFAADFTDRIVHHLLYRCIYPVIDRKLIHDTYSCRVGKGTLYGIKRAGHFIRSCGDNYQKEAYILKLDIQAYFMNMQHQIIFDKVMEMLPIGKQSYLGISRQTIRYLLQQTVFNPVTGNCRIRGSKSDWEGLPPSKSLFHYPENTGLPIGNLTSQVFGNVYLNDFDHHVKKVVKIKYYGRYVDDMLFVHNNRAHLEGIIPEMQRELDKVGLHIHPNKIILEPAEKGVAFLGQIIKPYRSYISNRTKNHFYQAIQQINKLLAEVPQFTWQQLCDIRATLIPIWGICTMPIPSVSG</sequence>
<dbReference type="PANTHER" id="PTHR34047">
    <property type="entry name" value="NUCLEAR INTRON MATURASE 1, MITOCHONDRIAL-RELATED"/>
    <property type="match status" value="1"/>
</dbReference>
<keyword evidence="3" id="KW-0695">RNA-directed DNA polymerase</keyword>